<dbReference type="EMBL" id="JAVDVX010000004">
    <property type="protein sequence ID" value="MDR7090652.1"/>
    <property type="molecule type" value="Genomic_DNA"/>
</dbReference>
<accession>A0ABU1UZV7</accession>
<dbReference type="Gene3D" id="3.20.20.100">
    <property type="entry name" value="NADP-dependent oxidoreductase domain"/>
    <property type="match status" value="1"/>
</dbReference>
<dbReference type="Pfam" id="PF00248">
    <property type="entry name" value="Aldo_ket_red"/>
    <property type="match status" value="1"/>
</dbReference>
<dbReference type="Proteomes" id="UP001253595">
    <property type="component" value="Unassembled WGS sequence"/>
</dbReference>
<evidence type="ECO:0000313" key="3">
    <source>
        <dbReference type="EMBL" id="MDR7090652.1"/>
    </source>
</evidence>
<organism evidence="3 4">
    <name type="scientific">Cellvibrio fibrivorans</name>
    <dbReference type="NCBI Taxonomy" id="126350"/>
    <lineage>
        <taxon>Bacteria</taxon>
        <taxon>Pseudomonadati</taxon>
        <taxon>Pseudomonadota</taxon>
        <taxon>Gammaproteobacteria</taxon>
        <taxon>Cellvibrionales</taxon>
        <taxon>Cellvibrionaceae</taxon>
        <taxon>Cellvibrio</taxon>
    </lineage>
</organism>
<name>A0ABU1UZV7_9GAMM</name>
<dbReference type="RefSeq" id="WP_310073144.1">
    <property type="nucleotide sequence ID" value="NZ_JAVDVX010000004.1"/>
</dbReference>
<feature type="compositionally biased region" description="Basic and acidic residues" evidence="1">
    <location>
        <begin position="237"/>
        <end position="246"/>
    </location>
</feature>
<dbReference type="InterPro" id="IPR023210">
    <property type="entry name" value="NADP_OxRdtase_dom"/>
</dbReference>
<keyword evidence="4" id="KW-1185">Reference proteome</keyword>
<evidence type="ECO:0000313" key="4">
    <source>
        <dbReference type="Proteomes" id="UP001253595"/>
    </source>
</evidence>
<feature type="region of interest" description="Disordered" evidence="1">
    <location>
        <begin position="226"/>
        <end position="246"/>
    </location>
</feature>
<dbReference type="PANTHER" id="PTHR43312">
    <property type="entry name" value="D-THREO-ALDOSE 1-DEHYDROGENASE"/>
    <property type="match status" value="1"/>
</dbReference>
<dbReference type="InterPro" id="IPR053135">
    <property type="entry name" value="AKR2_Oxidoreductase"/>
</dbReference>
<evidence type="ECO:0000256" key="1">
    <source>
        <dbReference type="SAM" id="MobiDB-lite"/>
    </source>
</evidence>
<dbReference type="PANTHER" id="PTHR43312:SF1">
    <property type="entry name" value="NADP-DEPENDENT OXIDOREDUCTASE DOMAIN-CONTAINING PROTEIN"/>
    <property type="match status" value="1"/>
</dbReference>
<dbReference type="SUPFAM" id="SSF51430">
    <property type="entry name" value="NAD(P)-linked oxidoreductase"/>
    <property type="match status" value="1"/>
</dbReference>
<dbReference type="InterPro" id="IPR036812">
    <property type="entry name" value="NAD(P)_OxRdtase_dom_sf"/>
</dbReference>
<dbReference type="CDD" id="cd19095">
    <property type="entry name" value="AKR_PA4992-like"/>
    <property type="match status" value="1"/>
</dbReference>
<gene>
    <name evidence="3" type="ORF">J2X05_002676</name>
</gene>
<feature type="domain" description="NADP-dependent oxidoreductase" evidence="2">
    <location>
        <begin position="18"/>
        <end position="280"/>
    </location>
</feature>
<sequence>MMPRKRLGRTDIDISTFGLGTVKFGRTQSLKYPQPFALPSDEQLRELLNGARDMGVNFVDTAPSYGYSEERLGDLLRKERKDWVISTKVGEEFTEDKFSDEGRSHFDFSPKHTRMSVERSLRRLRTDYLDLVMIHSDGNDLDILCNSGALQTLQQLKQEGWIRALGISSKTLEGGLLAAEVCDAVMLMYHANYTDEEPVIAKSALQGAAVLLKKVLASGHICHDAPPVQKETQGSAEHQDLERDQEQDPIQSALNFAYAHPGVTSAVIGTVNLQHLRANLIKALRAQNMT</sequence>
<proteinExistence type="predicted"/>
<protein>
    <submittedName>
        <fullName evidence="3">Aryl-alcohol dehydrogenase-like predicted oxidoreductase</fullName>
    </submittedName>
</protein>
<reference evidence="3 4" key="1">
    <citation type="submission" date="2023-07" db="EMBL/GenBank/DDBJ databases">
        <title>Sorghum-associated microbial communities from plants grown in Nebraska, USA.</title>
        <authorList>
            <person name="Schachtman D."/>
        </authorList>
    </citation>
    <scope>NUCLEOTIDE SEQUENCE [LARGE SCALE GENOMIC DNA]</scope>
    <source>
        <strain evidence="3 4">BE190</strain>
    </source>
</reference>
<comment type="caution">
    <text evidence="3">The sequence shown here is derived from an EMBL/GenBank/DDBJ whole genome shotgun (WGS) entry which is preliminary data.</text>
</comment>
<evidence type="ECO:0000259" key="2">
    <source>
        <dbReference type="Pfam" id="PF00248"/>
    </source>
</evidence>